<dbReference type="InterPro" id="IPR011009">
    <property type="entry name" value="Kinase-like_dom_sf"/>
</dbReference>
<dbReference type="GO" id="GO:0005524">
    <property type="term" value="F:ATP binding"/>
    <property type="evidence" value="ECO:0007669"/>
    <property type="project" value="UniProtKB-KW"/>
</dbReference>
<dbReference type="GO" id="GO:0004674">
    <property type="term" value="F:protein serine/threonine kinase activity"/>
    <property type="evidence" value="ECO:0007669"/>
    <property type="project" value="UniProtKB-KW"/>
</dbReference>
<comment type="catalytic activity">
    <reaction evidence="14">
        <text>L-threonyl-[protein] + ATP = O-phospho-L-threonyl-[protein] + ADP + H(+)</text>
        <dbReference type="Rhea" id="RHEA:46608"/>
        <dbReference type="Rhea" id="RHEA-COMP:11060"/>
        <dbReference type="Rhea" id="RHEA-COMP:11605"/>
        <dbReference type="ChEBI" id="CHEBI:15378"/>
        <dbReference type="ChEBI" id="CHEBI:30013"/>
        <dbReference type="ChEBI" id="CHEBI:30616"/>
        <dbReference type="ChEBI" id="CHEBI:61977"/>
        <dbReference type="ChEBI" id="CHEBI:456216"/>
        <dbReference type="EC" id="2.7.11.1"/>
    </reaction>
</comment>
<evidence type="ECO:0000256" key="6">
    <source>
        <dbReference type="ARBA" id="ARBA00022553"/>
    </source>
</evidence>
<gene>
    <name evidence="17" type="ORF">CPELLU_LOCUS15491</name>
</gene>
<dbReference type="SUPFAM" id="SSF56112">
    <property type="entry name" value="Protein kinase-like (PK-like)"/>
    <property type="match status" value="1"/>
</dbReference>
<dbReference type="GO" id="GO:0005634">
    <property type="term" value="C:nucleus"/>
    <property type="evidence" value="ECO:0007669"/>
    <property type="project" value="UniProtKB-SubCell"/>
</dbReference>
<evidence type="ECO:0000256" key="8">
    <source>
        <dbReference type="ARBA" id="ARBA00022694"/>
    </source>
</evidence>
<dbReference type="OrthoDB" id="3399at2759"/>
<evidence type="ECO:0000256" key="13">
    <source>
        <dbReference type="ARBA" id="ARBA00023242"/>
    </source>
</evidence>
<dbReference type="FunFam" id="1.10.510.10:FF:000323">
    <property type="entry name" value="TP53-regulating kinase, putative"/>
    <property type="match status" value="1"/>
</dbReference>
<dbReference type="InterPro" id="IPR008266">
    <property type="entry name" value="Tyr_kinase_AS"/>
</dbReference>
<keyword evidence="7" id="KW-0808">Transferase</keyword>
<dbReference type="Gene3D" id="1.10.510.10">
    <property type="entry name" value="Transferase(Phosphotransferase) domain 1"/>
    <property type="match status" value="1"/>
</dbReference>
<dbReference type="PROSITE" id="PS50011">
    <property type="entry name" value="PROTEIN_KINASE_DOM"/>
    <property type="match status" value="1"/>
</dbReference>
<evidence type="ECO:0000256" key="10">
    <source>
        <dbReference type="ARBA" id="ARBA00022777"/>
    </source>
</evidence>
<accession>A0A9N9J3J5</accession>
<keyword evidence="6" id="KW-0597">Phosphoprotein</keyword>
<feature type="non-terminal residue" evidence="17">
    <location>
        <position position="1"/>
    </location>
</feature>
<keyword evidence="8" id="KW-0819">tRNA processing</keyword>
<evidence type="ECO:0000256" key="9">
    <source>
        <dbReference type="ARBA" id="ARBA00022741"/>
    </source>
</evidence>
<reference evidence="17" key="1">
    <citation type="submission" date="2021-06" db="EMBL/GenBank/DDBJ databases">
        <authorList>
            <person name="Kallberg Y."/>
            <person name="Tangrot J."/>
            <person name="Rosling A."/>
        </authorList>
    </citation>
    <scope>NUCLEOTIDE SEQUENCE</scope>
    <source>
        <strain evidence="17">FL966</strain>
    </source>
</reference>
<dbReference type="PANTHER" id="PTHR12209:SF0">
    <property type="entry name" value="EKC_KEOPS COMPLEX SUBUNIT TP53RK"/>
    <property type="match status" value="1"/>
</dbReference>
<keyword evidence="5" id="KW-0723">Serine/threonine-protein kinase</keyword>
<dbReference type="GO" id="GO:0070525">
    <property type="term" value="P:tRNA threonylcarbamoyladenosine metabolic process"/>
    <property type="evidence" value="ECO:0007669"/>
    <property type="project" value="TreeGrafter"/>
</dbReference>
<comment type="function">
    <text evidence="1">Component of the EKC/KEOPS complex that is required for the formation of a threonylcarbamoyl group on adenosine at position 37 (t(6)A37) in tRNAs that read codons beginning with adenine. The complex is probably involved in the transfer of the threonylcarbamoyl moiety of threonylcarbamoyl-AMP (TC-AMP) to the N6 group of A37. BUD32 has ATPase activity in the context of the EKC/KEOPS complex and likely plays a supporting role to the catalytic subunit KAE1. The EKC/KEOPS complex also promotes both telomere uncapping and telomere elongation. The complex is required for efficient recruitment of transcriptional coactivators.</text>
</comment>
<comment type="catalytic activity">
    <reaction evidence="15">
        <text>L-seryl-[protein] + ATP = O-phospho-L-seryl-[protein] + ADP + H(+)</text>
        <dbReference type="Rhea" id="RHEA:17989"/>
        <dbReference type="Rhea" id="RHEA-COMP:9863"/>
        <dbReference type="Rhea" id="RHEA-COMP:11604"/>
        <dbReference type="ChEBI" id="CHEBI:15378"/>
        <dbReference type="ChEBI" id="CHEBI:29999"/>
        <dbReference type="ChEBI" id="CHEBI:30616"/>
        <dbReference type="ChEBI" id="CHEBI:83421"/>
        <dbReference type="ChEBI" id="CHEBI:456216"/>
        <dbReference type="EC" id="2.7.11.1"/>
    </reaction>
</comment>
<dbReference type="EMBL" id="CAJVQA010020513">
    <property type="protein sequence ID" value="CAG8764115.1"/>
    <property type="molecule type" value="Genomic_DNA"/>
</dbReference>
<sequence length="224" mass="25495">LEAILNMIKNAVLIKQGAEARVYTAPFLTRTAIIKERFPKTYRHPILDNKLTTRRVIQEARCLFKCYRSGVDTPILYFVDIENNAIYMELVKGKILKELINEIREWSSSEHGEQLTTKIGIALSKMHTADVIHGDLTTSNLLLRESNNSLVVIDFGLSYISSLPEDKAVDLYVLEKTFLSTHPNLEAMFTAILETYKSNYKASKDVLSKLAEVRLRGRKRSMVG</sequence>
<comment type="similarity">
    <text evidence="3">Belongs to the protein kinase superfamily. BUD32 family.</text>
</comment>
<evidence type="ECO:0000313" key="17">
    <source>
        <dbReference type="EMBL" id="CAG8764115.1"/>
    </source>
</evidence>
<dbReference type="GO" id="GO:0016787">
    <property type="term" value="F:hydrolase activity"/>
    <property type="evidence" value="ECO:0007669"/>
    <property type="project" value="UniProtKB-KW"/>
</dbReference>
<dbReference type="PROSITE" id="PS00109">
    <property type="entry name" value="PROTEIN_KINASE_TYR"/>
    <property type="match status" value="1"/>
</dbReference>
<dbReference type="Gene3D" id="3.30.200.20">
    <property type="entry name" value="Phosphorylase Kinase, domain 1"/>
    <property type="match status" value="1"/>
</dbReference>
<dbReference type="Pfam" id="PF00069">
    <property type="entry name" value="Pkinase"/>
    <property type="match status" value="1"/>
</dbReference>
<dbReference type="Proteomes" id="UP000789759">
    <property type="component" value="Unassembled WGS sequence"/>
</dbReference>
<dbReference type="NCBIfam" id="TIGR03724">
    <property type="entry name" value="arch_bud32"/>
    <property type="match status" value="1"/>
</dbReference>
<evidence type="ECO:0000256" key="14">
    <source>
        <dbReference type="ARBA" id="ARBA00047899"/>
    </source>
</evidence>
<evidence type="ECO:0000313" key="18">
    <source>
        <dbReference type="Proteomes" id="UP000789759"/>
    </source>
</evidence>
<comment type="subcellular location">
    <subcellularLocation>
        <location evidence="2">Nucleus</location>
    </subcellularLocation>
</comment>
<evidence type="ECO:0000256" key="11">
    <source>
        <dbReference type="ARBA" id="ARBA00022801"/>
    </source>
</evidence>
<dbReference type="GO" id="GO:0005829">
    <property type="term" value="C:cytosol"/>
    <property type="evidence" value="ECO:0007669"/>
    <property type="project" value="TreeGrafter"/>
</dbReference>
<dbReference type="InterPro" id="IPR000719">
    <property type="entry name" value="Prot_kinase_dom"/>
</dbReference>
<dbReference type="PANTHER" id="PTHR12209">
    <property type="entry name" value="NON-SPECIFIC SERINE/THREONINE PROTEIN KINASE"/>
    <property type="match status" value="1"/>
</dbReference>
<evidence type="ECO:0000256" key="2">
    <source>
        <dbReference type="ARBA" id="ARBA00004123"/>
    </source>
</evidence>
<evidence type="ECO:0000256" key="3">
    <source>
        <dbReference type="ARBA" id="ARBA00010630"/>
    </source>
</evidence>
<dbReference type="GO" id="GO:0000408">
    <property type="term" value="C:EKC/KEOPS complex"/>
    <property type="evidence" value="ECO:0007669"/>
    <property type="project" value="TreeGrafter"/>
</dbReference>
<protein>
    <recommendedName>
        <fullName evidence="4">non-specific serine/threonine protein kinase</fullName>
        <ecNumber evidence="4">2.7.11.1</ecNumber>
    </recommendedName>
</protein>
<feature type="domain" description="Protein kinase" evidence="16">
    <location>
        <begin position="8"/>
        <end position="224"/>
    </location>
</feature>
<dbReference type="FunFam" id="3.30.200.20:FF:000201">
    <property type="entry name" value="TP53-regulating kinase isoform X1"/>
    <property type="match status" value="1"/>
</dbReference>
<keyword evidence="9" id="KW-0547">Nucleotide-binding</keyword>
<evidence type="ECO:0000256" key="4">
    <source>
        <dbReference type="ARBA" id="ARBA00012513"/>
    </source>
</evidence>
<dbReference type="SMART" id="SM00220">
    <property type="entry name" value="S_TKc"/>
    <property type="match status" value="1"/>
</dbReference>
<comment type="caution">
    <text evidence="17">The sequence shown here is derived from an EMBL/GenBank/DDBJ whole genome shotgun (WGS) entry which is preliminary data.</text>
</comment>
<dbReference type="AlphaFoldDB" id="A0A9N9J3J5"/>
<keyword evidence="10" id="KW-0418">Kinase</keyword>
<evidence type="ECO:0000256" key="7">
    <source>
        <dbReference type="ARBA" id="ARBA00022679"/>
    </source>
</evidence>
<evidence type="ECO:0000256" key="12">
    <source>
        <dbReference type="ARBA" id="ARBA00022840"/>
    </source>
</evidence>
<evidence type="ECO:0000256" key="15">
    <source>
        <dbReference type="ARBA" id="ARBA00048679"/>
    </source>
</evidence>
<evidence type="ECO:0000256" key="1">
    <source>
        <dbReference type="ARBA" id="ARBA00003747"/>
    </source>
</evidence>
<keyword evidence="13" id="KW-0539">Nucleus</keyword>
<evidence type="ECO:0000256" key="5">
    <source>
        <dbReference type="ARBA" id="ARBA00022527"/>
    </source>
</evidence>
<dbReference type="InterPro" id="IPR022495">
    <property type="entry name" value="Bud32"/>
</dbReference>
<dbReference type="GO" id="GO:0008033">
    <property type="term" value="P:tRNA processing"/>
    <property type="evidence" value="ECO:0007669"/>
    <property type="project" value="UniProtKB-KW"/>
</dbReference>
<keyword evidence="18" id="KW-1185">Reference proteome</keyword>
<keyword evidence="12" id="KW-0067">ATP-binding</keyword>
<keyword evidence="11" id="KW-0378">Hydrolase</keyword>
<dbReference type="EC" id="2.7.11.1" evidence="4"/>
<evidence type="ECO:0000259" key="16">
    <source>
        <dbReference type="PROSITE" id="PS50011"/>
    </source>
</evidence>
<organism evidence="17 18">
    <name type="scientific">Cetraspora pellucida</name>
    <dbReference type="NCBI Taxonomy" id="1433469"/>
    <lineage>
        <taxon>Eukaryota</taxon>
        <taxon>Fungi</taxon>
        <taxon>Fungi incertae sedis</taxon>
        <taxon>Mucoromycota</taxon>
        <taxon>Glomeromycotina</taxon>
        <taxon>Glomeromycetes</taxon>
        <taxon>Diversisporales</taxon>
        <taxon>Gigasporaceae</taxon>
        <taxon>Cetraspora</taxon>
    </lineage>
</organism>
<name>A0A9N9J3J5_9GLOM</name>
<proteinExistence type="inferred from homology"/>